<comment type="caution">
    <text evidence="1">The sequence shown here is derived from an EMBL/GenBank/DDBJ whole genome shotgun (WGS) entry which is preliminary data.</text>
</comment>
<dbReference type="InterPro" id="IPR025345">
    <property type="entry name" value="DUF4249"/>
</dbReference>
<organism evidence="1 2">
    <name type="scientific">Flavobacterium sedimenticola</name>
    <dbReference type="NCBI Taxonomy" id="3043286"/>
    <lineage>
        <taxon>Bacteria</taxon>
        <taxon>Pseudomonadati</taxon>
        <taxon>Bacteroidota</taxon>
        <taxon>Flavobacteriia</taxon>
        <taxon>Flavobacteriales</taxon>
        <taxon>Flavobacteriaceae</taxon>
        <taxon>Flavobacterium</taxon>
    </lineage>
</organism>
<evidence type="ECO:0000313" key="2">
    <source>
        <dbReference type="Proteomes" id="UP001230035"/>
    </source>
</evidence>
<sequence>MKKFVLKTVVLLLCCGFYSCEKEVIVDLEASKPRLVINAPLVWAKGTAGNEQSIQLSLTASYYEPSVPKVTNATVLVTDEQGGSYAFLQEGTPGTYVCHNFVPVLHRKYFLEVQYNGAVYQGEEILYPVVDFDSTSQTNDGGINGDEVTVKAFFTDPLAEDNYYLSKKVAPTQVIPEYSSFTDTFFEGNQVFDAFGDADLAPADAVTFTLYGISKRHHEYLVKLLNAAGANPFQPIPGVVKGNMLNVTQAQNYPLGYFSLSQTATITHTVE</sequence>
<protein>
    <submittedName>
        <fullName evidence="1">DUF4249 domain-containing protein</fullName>
    </submittedName>
</protein>
<dbReference type="Proteomes" id="UP001230035">
    <property type="component" value="Unassembled WGS sequence"/>
</dbReference>
<dbReference type="Pfam" id="PF14054">
    <property type="entry name" value="DUF4249"/>
    <property type="match status" value="1"/>
</dbReference>
<dbReference type="PROSITE" id="PS51257">
    <property type="entry name" value="PROKAR_LIPOPROTEIN"/>
    <property type="match status" value="1"/>
</dbReference>
<name>A0ABT6XST6_9FLAO</name>
<proteinExistence type="predicted"/>
<evidence type="ECO:0000313" key="1">
    <source>
        <dbReference type="EMBL" id="MDI9258163.1"/>
    </source>
</evidence>
<gene>
    <name evidence="1" type="ORF">QHT84_12130</name>
</gene>
<accession>A0ABT6XST6</accession>
<reference evidence="1 2" key="1">
    <citation type="submission" date="2023-05" db="EMBL/GenBank/DDBJ databases">
        <title>Flavobacterium sedimenti sp. nov., isolated from the sediment.</title>
        <authorList>
            <person name="Wu N."/>
        </authorList>
    </citation>
    <scope>NUCLEOTIDE SEQUENCE [LARGE SCALE GENOMIC DNA]</scope>
    <source>
        <strain evidence="1 2">YZ-48</strain>
    </source>
</reference>
<dbReference type="EMBL" id="JASGBP010000009">
    <property type="protein sequence ID" value="MDI9258163.1"/>
    <property type="molecule type" value="Genomic_DNA"/>
</dbReference>
<dbReference type="RefSeq" id="WP_283239829.1">
    <property type="nucleotide sequence ID" value="NZ_JASGBP010000009.1"/>
</dbReference>
<keyword evidence="2" id="KW-1185">Reference proteome</keyword>